<evidence type="ECO:0000256" key="1">
    <source>
        <dbReference type="SAM" id="MobiDB-lite"/>
    </source>
</evidence>
<dbReference type="EMBL" id="MCGG01000036">
    <property type="protein sequence ID" value="OEJ66199.1"/>
    <property type="molecule type" value="Genomic_DNA"/>
</dbReference>
<evidence type="ECO:0000313" key="2">
    <source>
        <dbReference type="EMBL" id="OEJ66199.1"/>
    </source>
</evidence>
<gene>
    <name evidence="2" type="ORF">BEN30_12450</name>
</gene>
<dbReference type="OrthoDB" id="9997955at2"/>
<proteinExistence type="predicted"/>
<feature type="compositionally biased region" description="Low complexity" evidence="1">
    <location>
        <begin position="102"/>
        <end position="117"/>
    </location>
</feature>
<feature type="region of interest" description="Disordered" evidence="1">
    <location>
        <begin position="75"/>
        <end position="117"/>
    </location>
</feature>
<evidence type="ECO:0000313" key="3">
    <source>
        <dbReference type="Proteomes" id="UP000095347"/>
    </source>
</evidence>
<dbReference type="Proteomes" id="UP000095347">
    <property type="component" value="Unassembled WGS sequence"/>
</dbReference>
<dbReference type="AlphaFoldDB" id="A0A1E5Q6B9"/>
<organism evidence="2 3">
    <name type="scientific">Magnetovibrio blakemorei</name>
    <dbReference type="NCBI Taxonomy" id="28181"/>
    <lineage>
        <taxon>Bacteria</taxon>
        <taxon>Pseudomonadati</taxon>
        <taxon>Pseudomonadota</taxon>
        <taxon>Alphaproteobacteria</taxon>
        <taxon>Rhodospirillales</taxon>
        <taxon>Magnetovibrionaceae</taxon>
        <taxon>Magnetovibrio</taxon>
    </lineage>
</organism>
<sequence>MAQVFGILGFSLSLLAVYFASEVMRRTAHRIAELDAALFKANTRIQKMESGIYHVEKLAAEIRHQRKRQAETITALANKGDLQRATHAEGSGDRFTPSTHAQTPPTQTVPQTGRKAG</sequence>
<feature type="compositionally biased region" description="Basic and acidic residues" evidence="1">
    <location>
        <begin position="81"/>
        <end position="92"/>
    </location>
</feature>
<accession>A0A1E5Q6B9</accession>
<dbReference type="RefSeq" id="WP_069958404.1">
    <property type="nucleotide sequence ID" value="NZ_MCGG01000036.1"/>
</dbReference>
<name>A0A1E5Q6B9_9PROT</name>
<comment type="caution">
    <text evidence="2">The sequence shown here is derived from an EMBL/GenBank/DDBJ whole genome shotgun (WGS) entry which is preliminary data.</text>
</comment>
<keyword evidence="3" id="KW-1185">Reference proteome</keyword>
<reference evidence="3" key="1">
    <citation type="submission" date="2016-07" db="EMBL/GenBank/DDBJ databases">
        <authorList>
            <person name="Florea S."/>
            <person name="Webb J.S."/>
            <person name="Jaromczyk J."/>
            <person name="Schardl C.L."/>
        </authorList>
    </citation>
    <scope>NUCLEOTIDE SEQUENCE [LARGE SCALE GENOMIC DNA]</scope>
    <source>
        <strain evidence="3">MV-1</strain>
    </source>
</reference>
<protein>
    <submittedName>
        <fullName evidence="2">Uncharacterized protein</fullName>
    </submittedName>
</protein>